<dbReference type="Gene3D" id="1.10.357.10">
    <property type="entry name" value="Tetracycline Repressor, domain 2"/>
    <property type="match status" value="1"/>
</dbReference>
<keyword evidence="3" id="KW-0804">Transcription</keyword>
<keyword evidence="1" id="KW-0805">Transcription regulation</keyword>
<keyword evidence="2 4" id="KW-0238">DNA-binding</keyword>
<organism evidence="6 7">
    <name type="scientific">Rhodococcus tibetensis</name>
    <dbReference type="NCBI Taxonomy" id="2965064"/>
    <lineage>
        <taxon>Bacteria</taxon>
        <taxon>Bacillati</taxon>
        <taxon>Actinomycetota</taxon>
        <taxon>Actinomycetes</taxon>
        <taxon>Mycobacteriales</taxon>
        <taxon>Nocardiaceae</taxon>
        <taxon>Rhodococcus</taxon>
    </lineage>
</organism>
<evidence type="ECO:0000313" key="6">
    <source>
        <dbReference type="EMBL" id="MCQ4120854.1"/>
    </source>
</evidence>
<accession>A0ABT1QEY8</accession>
<keyword evidence="7" id="KW-1185">Reference proteome</keyword>
<dbReference type="InterPro" id="IPR011075">
    <property type="entry name" value="TetR_C"/>
</dbReference>
<proteinExistence type="predicted"/>
<dbReference type="RefSeq" id="WP_255970805.1">
    <property type="nucleotide sequence ID" value="NZ_JANFQF010000013.1"/>
</dbReference>
<evidence type="ECO:0000256" key="2">
    <source>
        <dbReference type="ARBA" id="ARBA00023125"/>
    </source>
</evidence>
<dbReference type="SUPFAM" id="SSF48498">
    <property type="entry name" value="Tetracyclin repressor-like, C-terminal domain"/>
    <property type="match status" value="1"/>
</dbReference>
<dbReference type="PANTHER" id="PTHR30055">
    <property type="entry name" value="HTH-TYPE TRANSCRIPTIONAL REGULATOR RUTR"/>
    <property type="match status" value="1"/>
</dbReference>
<dbReference type="SUPFAM" id="SSF46689">
    <property type="entry name" value="Homeodomain-like"/>
    <property type="match status" value="1"/>
</dbReference>
<dbReference type="Pfam" id="PF00440">
    <property type="entry name" value="TetR_N"/>
    <property type="match status" value="1"/>
</dbReference>
<sequence>MPTTDGPSPQAPPYALRGQRSVARIIEATLDLLRAQGPQRVTIDAVSARSGVAKTTIYRHYQDRAQMLRAALAAAVDEDAPRIPGDLPIRQQLRWMFDDTRRVLEEQAGMGTIAAILTDQDPEFTDLFRAVTAARRRTMIDVLAAGIAAGSLPADLDTDETINIIIGSYLAAALRHGTVEDDWADRLLRTLWPDLTE</sequence>
<dbReference type="EMBL" id="JANFQF010000013">
    <property type="protein sequence ID" value="MCQ4120854.1"/>
    <property type="molecule type" value="Genomic_DNA"/>
</dbReference>
<dbReference type="Gene3D" id="1.10.10.60">
    <property type="entry name" value="Homeodomain-like"/>
    <property type="match status" value="1"/>
</dbReference>
<feature type="domain" description="HTH tetR-type" evidence="5">
    <location>
        <begin position="19"/>
        <end position="79"/>
    </location>
</feature>
<protein>
    <submittedName>
        <fullName evidence="6">TetR/AcrR family transcriptional regulator</fullName>
    </submittedName>
</protein>
<evidence type="ECO:0000259" key="5">
    <source>
        <dbReference type="PROSITE" id="PS50977"/>
    </source>
</evidence>
<evidence type="ECO:0000256" key="4">
    <source>
        <dbReference type="PROSITE-ProRule" id="PRU00335"/>
    </source>
</evidence>
<dbReference type="PRINTS" id="PR00455">
    <property type="entry name" value="HTHTETR"/>
</dbReference>
<dbReference type="PANTHER" id="PTHR30055:SF148">
    <property type="entry name" value="TETR-FAMILY TRANSCRIPTIONAL REGULATOR"/>
    <property type="match status" value="1"/>
</dbReference>
<evidence type="ECO:0000256" key="1">
    <source>
        <dbReference type="ARBA" id="ARBA00023015"/>
    </source>
</evidence>
<reference evidence="6 7" key="1">
    <citation type="submission" date="2022-07" db="EMBL/GenBank/DDBJ databases">
        <title>Degradation activity of malathion, p-nitrophenol and potential low-temperature adaptation strategy of Rhodococcus sp. FXJ9.536.</title>
        <authorList>
            <person name="Huang J."/>
            <person name="Huang Y."/>
        </authorList>
    </citation>
    <scope>NUCLEOTIDE SEQUENCE [LARGE SCALE GENOMIC DNA]</scope>
    <source>
        <strain evidence="6 7">FXJ9.536</strain>
    </source>
</reference>
<evidence type="ECO:0000256" key="3">
    <source>
        <dbReference type="ARBA" id="ARBA00023163"/>
    </source>
</evidence>
<feature type="DNA-binding region" description="H-T-H motif" evidence="4">
    <location>
        <begin position="42"/>
        <end position="61"/>
    </location>
</feature>
<dbReference type="InterPro" id="IPR036271">
    <property type="entry name" value="Tet_transcr_reg_TetR-rel_C_sf"/>
</dbReference>
<comment type="caution">
    <text evidence="6">The sequence shown here is derived from an EMBL/GenBank/DDBJ whole genome shotgun (WGS) entry which is preliminary data.</text>
</comment>
<dbReference type="InterPro" id="IPR009057">
    <property type="entry name" value="Homeodomain-like_sf"/>
</dbReference>
<dbReference type="Proteomes" id="UP001524501">
    <property type="component" value="Unassembled WGS sequence"/>
</dbReference>
<evidence type="ECO:0000313" key="7">
    <source>
        <dbReference type="Proteomes" id="UP001524501"/>
    </source>
</evidence>
<dbReference type="PROSITE" id="PS50977">
    <property type="entry name" value="HTH_TETR_2"/>
    <property type="match status" value="1"/>
</dbReference>
<gene>
    <name evidence="6" type="ORF">NOF53_17040</name>
</gene>
<dbReference type="InterPro" id="IPR001647">
    <property type="entry name" value="HTH_TetR"/>
</dbReference>
<dbReference type="InterPro" id="IPR050109">
    <property type="entry name" value="HTH-type_TetR-like_transc_reg"/>
</dbReference>
<name>A0ABT1QEY8_9NOCA</name>
<dbReference type="Pfam" id="PF16859">
    <property type="entry name" value="TetR_C_11"/>
    <property type="match status" value="1"/>
</dbReference>